<evidence type="ECO:0008006" key="4">
    <source>
        <dbReference type="Google" id="ProtNLM"/>
    </source>
</evidence>
<feature type="signal peptide" evidence="1">
    <location>
        <begin position="1"/>
        <end position="15"/>
    </location>
</feature>
<accession>A0A0C2DVQ3</accession>
<dbReference type="EMBL" id="JWJD01000001">
    <property type="protein sequence ID" value="KIH77529.1"/>
    <property type="molecule type" value="Genomic_DNA"/>
</dbReference>
<evidence type="ECO:0000256" key="1">
    <source>
        <dbReference type="SAM" id="SignalP"/>
    </source>
</evidence>
<organism evidence="2 3">
    <name type="scientific">Geoalkalibacter ferrihydriticus DSM 17813</name>
    <dbReference type="NCBI Taxonomy" id="1121915"/>
    <lineage>
        <taxon>Bacteria</taxon>
        <taxon>Pseudomonadati</taxon>
        <taxon>Thermodesulfobacteriota</taxon>
        <taxon>Desulfuromonadia</taxon>
        <taxon>Desulfuromonadales</taxon>
        <taxon>Geoalkalibacteraceae</taxon>
        <taxon>Geoalkalibacter</taxon>
    </lineage>
</organism>
<comment type="caution">
    <text evidence="2">The sequence shown here is derived from an EMBL/GenBank/DDBJ whole genome shotgun (WGS) entry which is preliminary data.</text>
</comment>
<reference evidence="2 3" key="1">
    <citation type="submission" date="2014-12" db="EMBL/GenBank/DDBJ databases">
        <title>Genomes of Geoalkalibacter ferrihydriticus and Geoalkalibacter subterraneus, two haloalkaliphilic metal-reducing members of the Geobacteraceae.</title>
        <authorList>
            <person name="Badalamenti J.P."/>
            <person name="Torres C.I."/>
            <person name="Krajmalnik-Brown R."/>
            <person name="Bond D.R."/>
        </authorList>
    </citation>
    <scope>NUCLEOTIDE SEQUENCE [LARGE SCALE GENOMIC DNA]</scope>
    <source>
        <strain evidence="2 3">DSM 17813</strain>
    </source>
</reference>
<feature type="chain" id="PRO_5012136005" description="Lipoprotein" evidence="1">
    <location>
        <begin position="16"/>
        <end position="140"/>
    </location>
</feature>
<keyword evidence="1" id="KW-0732">Signal</keyword>
<keyword evidence="3" id="KW-1185">Reference proteome</keyword>
<protein>
    <recommendedName>
        <fullName evidence="4">Lipoprotein</fullName>
    </recommendedName>
</protein>
<dbReference type="Proteomes" id="UP000035068">
    <property type="component" value="Unassembled WGS sequence"/>
</dbReference>
<evidence type="ECO:0000313" key="2">
    <source>
        <dbReference type="EMBL" id="KIH77529.1"/>
    </source>
</evidence>
<dbReference type="PROSITE" id="PS51257">
    <property type="entry name" value="PROKAR_LIPOPROTEIN"/>
    <property type="match status" value="1"/>
</dbReference>
<name>A0A0C2DVQ3_9BACT</name>
<gene>
    <name evidence="2" type="ORF">GFER_02180</name>
</gene>
<dbReference type="AlphaFoldDB" id="A0A0C2DVQ3"/>
<dbReference type="RefSeq" id="WP_040095633.1">
    <property type="nucleotide sequence ID" value="NZ_JWJD01000001.1"/>
</dbReference>
<proteinExistence type="predicted"/>
<evidence type="ECO:0000313" key="3">
    <source>
        <dbReference type="Proteomes" id="UP000035068"/>
    </source>
</evidence>
<sequence>MKFPFFLFVSLTLTAMLLSGCPRQGLTPEKDLHDALGRFAQSLRWGDVQATARFFADPYDQDYLDRYRSRDDLNMTDVSLSEVHMSPERDQAQVRLRIEYFLLPSASLRRLDIEQHWEMLPGGLPGSQSWRIHTPFPDLH</sequence>